<gene>
    <name evidence="7" type="ORF">DPMN_184141</name>
</gene>
<feature type="domain" description="TM2" evidence="6">
    <location>
        <begin position="3"/>
        <end position="45"/>
    </location>
</feature>
<evidence type="ECO:0000256" key="2">
    <source>
        <dbReference type="ARBA" id="ARBA00022692"/>
    </source>
</evidence>
<comment type="subcellular location">
    <subcellularLocation>
        <location evidence="1">Membrane</location>
        <topology evidence="1">Multi-pass membrane protein</topology>
    </subcellularLocation>
</comment>
<dbReference type="PANTHER" id="PTHR44733">
    <property type="entry name" value="DNAJ HOMOLOG SUBFAMILY C MEMBER 22"/>
    <property type="match status" value="1"/>
</dbReference>
<evidence type="ECO:0000259" key="6">
    <source>
        <dbReference type="Pfam" id="PF05154"/>
    </source>
</evidence>
<keyword evidence="2 5" id="KW-0812">Transmembrane</keyword>
<dbReference type="Pfam" id="PF05154">
    <property type="entry name" value="TM2"/>
    <property type="match status" value="1"/>
</dbReference>
<reference evidence="7" key="2">
    <citation type="submission" date="2020-11" db="EMBL/GenBank/DDBJ databases">
        <authorList>
            <person name="McCartney M.A."/>
            <person name="Auch B."/>
            <person name="Kono T."/>
            <person name="Mallez S."/>
            <person name="Becker A."/>
            <person name="Gohl D.M."/>
            <person name="Silverstein K.A.T."/>
            <person name="Koren S."/>
            <person name="Bechman K.B."/>
            <person name="Herman A."/>
            <person name="Abrahante J.E."/>
            <person name="Garbe J."/>
        </authorList>
    </citation>
    <scope>NUCLEOTIDE SEQUENCE</scope>
    <source>
        <strain evidence="7">Duluth1</strain>
        <tissue evidence="7">Whole animal</tissue>
    </source>
</reference>
<reference evidence="7" key="1">
    <citation type="journal article" date="2019" name="bioRxiv">
        <title>The Genome of the Zebra Mussel, Dreissena polymorpha: A Resource for Invasive Species Research.</title>
        <authorList>
            <person name="McCartney M.A."/>
            <person name="Auch B."/>
            <person name="Kono T."/>
            <person name="Mallez S."/>
            <person name="Zhang Y."/>
            <person name="Obille A."/>
            <person name="Becker A."/>
            <person name="Abrahante J.E."/>
            <person name="Garbe J."/>
            <person name="Badalamenti J.P."/>
            <person name="Herman A."/>
            <person name="Mangelson H."/>
            <person name="Liachko I."/>
            <person name="Sullivan S."/>
            <person name="Sone E.D."/>
            <person name="Koren S."/>
            <person name="Silverstein K.A.T."/>
            <person name="Beckman K.B."/>
            <person name="Gohl D.M."/>
        </authorList>
    </citation>
    <scope>NUCLEOTIDE SEQUENCE</scope>
    <source>
        <strain evidence="7">Duluth1</strain>
        <tissue evidence="7">Whole animal</tissue>
    </source>
</reference>
<evidence type="ECO:0000313" key="8">
    <source>
        <dbReference type="Proteomes" id="UP000828390"/>
    </source>
</evidence>
<accession>A0A9D4DJF8</accession>
<protein>
    <recommendedName>
        <fullName evidence="6">TM2 domain-containing protein</fullName>
    </recommendedName>
</protein>
<dbReference type="InterPro" id="IPR007829">
    <property type="entry name" value="TM2"/>
</dbReference>
<dbReference type="AlphaFoldDB" id="A0A9D4DJF8"/>
<keyword evidence="8" id="KW-1185">Reference proteome</keyword>
<evidence type="ECO:0000256" key="4">
    <source>
        <dbReference type="ARBA" id="ARBA00023136"/>
    </source>
</evidence>
<dbReference type="EMBL" id="JAIWYP010000010">
    <property type="protein sequence ID" value="KAH3749640.1"/>
    <property type="molecule type" value="Genomic_DNA"/>
</dbReference>
<keyword evidence="4 5" id="KW-0472">Membrane</keyword>
<evidence type="ECO:0000313" key="7">
    <source>
        <dbReference type="EMBL" id="KAH3749640.1"/>
    </source>
</evidence>
<dbReference type="PANTHER" id="PTHR44733:SF1">
    <property type="entry name" value="DNAJ HOMOLOG SUBFAMILY C MEMBER 22"/>
    <property type="match status" value="1"/>
</dbReference>
<keyword evidence="3 5" id="KW-1133">Transmembrane helix</keyword>
<comment type="caution">
    <text evidence="7">The sequence shown here is derived from an EMBL/GenBank/DDBJ whole genome shotgun (WGS) entry which is preliminary data.</text>
</comment>
<dbReference type="GO" id="GO:0016020">
    <property type="term" value="C:membrane"/>
    <property type="evidence" value="ECO:0007669"/>
    <property type="project" value="UniProtKB-SubCell"/>
</dbReference>
<sequence length="82" mass="9599">MANLTLTYVLWLFGGIFGLHHLYLNRPRHCFIWCVTWGGMFIGWLDDTQKAITKAHHEHVVLRVLELSSDNHVVDRQTDRPT</sequence>
<feature type="transmembrane region" description="Helical" evidence="5">
    <location>
        <begin position="6"/>
        <end position="24"/>
    </location>
</feature>
<evidence type="ECO:0000256" key="1">
    <source>
        <dbReference type="ARBA" id="ARBA00004141"/>
    </source>
</evidence>
<evidence type="ECO:0000256" key="3">
    <source>
        <dbReference type="ARBA" id="ARBA00022989"/>
    </source>
</evidence>
<organism evidence="7 8">
    <name type="scientific">Dreissena polymorpha</name>
    <name type="common">Zebra mussel</name>
    <name type="synonym">Mytilus polymorpha</name>
    <dbReference type="NCBI Taxonomy" id="45954"/>
    <lineage>
        <taxon>Eukaryota</taxon>
        <taxon>Metazoa</taxon>
        <taxon>Spiralia</taxon>
        <taxon>Lophotrochozoa</taxon>
        <taxon>Mollusca</taxon>
        <taxon>Bivalvia</taxon>
        <taxon>Autobranchia</taxon>
        <taxon>Heteroconchia</taxon>
        <taxon>Euheterodonta</taxon>
        <taxon>Imparidentia</taxon>
        <taxon>Neoheterodontei</taxon>
        <taxon>Myida</taxon>
        <taxon>Dreissenoidea</taxon>
        <taxon>Dreissenidae</taxon>
        <taxon>Dreissena</taxon>
    </lineage>
</organism>
<evidence type="ECO:0000256" key="5">
    <source>
        <dbReference type="SAM" id="Phobius"/>
    </source>
</evidence>
<proteinExistence type="predicted"/>
<name>A0A9D4DJF8_DREPO</name>
<dbReference type="Proteomes" id="UP000828390">
    <property type="component" value="Unassembled WGS sequence"/>
</dbReference>